<sequence>MRELQPNDILNMAQYYNVDLTTAPFLLPIMKQAVETPLPPNWVEDLSSSVHGPRYINEQTQEQQSSHPADAYFIAQVRKAREKHAETDVVDNAWMEFRRDGAKYYYNFATNKEQTDLPSCGLLCTPGASYEASKEVFTRAADIHRQPKIRSYVGQPNCLLHVVCRLDKLDILCFHSSWNETRMSVTEKRHADIYFSISTKHFQFVLGNLDTVYTISHINGRNEKPLEAWDLYVGAKITILGRSTTLTKASMLTLQWLDYQAKRLDAIKAKLTSELCKYENSHVETTRGSKAGVSLRRLKLDIEHLREKLSEYRPDVARKIVDSLYA</sequence>
<reference evidence="1" key="1">
    <citation type="submission" date="2013-12" db="EMBL/GenBank/DDBJ databases">
        <title>The Genome Sequence of Aphanomyces invadans NJM9701.</title>
        <authorList>
            <consortium name="The Broad Institute Genomics Platform"/>
            <person name="Russ C."/>
            <person name="Tyler B."/>
            <person name="van West P."/>
            <person name="Dieguez-Uribeondo J."/>
            <person name="Young S.K."/>
            <person name="Zeng Q."/>
            <person name="Gargeya S."/>
            <person name="Fitzgerald M."/>
            <person name="Abouelleil A."/>
            <person name="Alvarado L."/>
            <person name="Chapman S.B."/>
            <person name="Gainer-Dewar J."/>
            <person name="Goldberg J."/>
            <person name="Griggs A."/>
            <person name="Gujja S."/>
            <person name="Hansen M."/>
            <person name="Howarth C."/>
            <person name="Imamovic A."/>
            <person name="Ireland A."/>
            <person name="Larimer J."/>
            <person name="McCowan C."/>
            <person name="Murphy C."/>
            <person name="Pearson M."/>
            <person name="Poon T.W."/>
            <person name="Priest M."/>
            <person name="Roberts A."/>
            <person name="Saif S."/>
            <person name="Shea T."/>
            <person name="Sykes S."/>
            <person name="Wortman J."/>
            <person name="Nusbaum C."/>
            <person name="Birren B."/>
        </authorList>
    </citation>
    <scope>NUCLEOTIDE SEQUENCE [LARGE SCALE GENOMIC DNA]</scope>
    <source>
        <strain evidence="1">NJM9701</strain>
    </source>
</reference>
<evidence type="ECO:0000313" key="1">
    <source>
        <dbReference type="EMBL" id="ETV92606.1"/>
    </source>
</evidence>
<dbReference type="VEuPathDB" id="FungiDB:H310_13061"/>
<dbReference type="Gene3D" id="2.20.70.10">
    <property type="match status" value="1"/>
</dbReference>
<proteinExistence type="predicted"/>
<name>A0A024TG87_9STRA</name>
<organism evidence="1">
    <name type="scientific">Aphanomyces invadans</name>
    <dbReference type="NCBI Taxonomy" id="157072"/>
    <lineage>
        <taxon>Eukaryota</taxon>
        <taxon>Sar</taxon>
        <taxon>Stramenopiles</taxon>
        <taxon>Oomycota</taxon>
        <taxon>Saprolegniomycetes</taxon>
        <taxon>Saprolegniales</taxon>
        <taxon>Verrucalvaceae</taxon>
        <taxon>Aphanomyces</taxon>
    </lineage>
</organism>
<dbReference type="RefSeq" id="XP_008878642.1">
    <property type="nucleotide sequence ID" value="XM_008880420.1"/>
</dbReference>
<gene>
    <name evidence="1" type="ORF">H310_13061</name>
</gene>
<protein>
    <recommendedName>
        <fullName evidence="2">WW domain-containing protein</fullName>
    </recommendedName>
</protein>
<dbReference type="GeneID" id="20090111"/>
<dbReference type="STRING" id="157072.A0A024TG87"/>
<dbReference type="EMBL" id="KI913998">
    <property type="protein sequence ID" value="ETV92606.1"/>
    <property type="molecule type" value="Genomic_DNA"/>
</dbReference>
<dbReference type="AlphaFoldDB" id="A0A024TG87"/>
<accession>A0A024TG87</accession>
<dbReference type="eggNOG" id="ENOG502S1GF">
    <property type="taxonomic scope" value="Eukaryota"/>
</dbReference>
<dbReference type="OrthoDB" id="551993at2759"/>
<evidence type="ECO:0008006" key="2">
    <source>
        <dbReference type="Google" id="ProtNLM"/>
    </source>
</evidence>